<accession>A0A4T2GQQ7</accession>
<reference evidence="1" key="4">
    <citation type="submission" date="2023-07" db="EMBL/GenBank/DDBJ databases">
        <title>Characterization of virulence traits, antimicrobial resistance genes carried by mobile genetic elements and competence in Streptococcus suis strains isolated in France.</title>
        <authorList>
            <person name="Dechene-Tempier M."/>
            <person name="Marois-Crehan C."/>
            <person name="De Boisseson C."/>
            <person name="Lucas P."/>
            <person name="Bougeard S."/>
            <person name="Libante V."/>
            <person name="Payot S."/>
        </authorList>
    </citation>
    <scope>NUCLEOTIDE SEQUENCE</scope>
    <source>
        <strain evidence="1">1532</strain>
    </source>
</reference>
<dbReference type="Proteomes" id="UP000483765">
    <property type="component" value="Unassembled WGS sequence"/>
</dbReference>
<organism evidence="4 5">
    <name type="scientific">Streptococcus suis</name>
    <dbReference type="NCBI Taxonomy" id="1307"/>
    <lineage>
        <taxon>Bacteria</taxon>
        <taxon>Bacillati</taxon>
        <taxon>Bacillota</taxon>
        <taxon>Bacilli</taxon>
        <taxon>Lactobacillales</taxon>
        <taxon>Streptococcaceae</taxon>
        <taxon>Streptococcus</taxon>
    </lineage>
</organism>
<reference evidence="2 6" key="2">
    <citation type="submission" date="2019-11" db="EMBL/GenBank/DDBJ databases">
        <title>Divergent Streptococcus suis from cattle.</title>
        <authorList>
            <person name="Williamson C."/>
        </authorList>
    </citation>
    <scope>NUCLEOTIDE SEQUENCE [LARGE SCALE GENOMIC DNA]</scope>
    <source>
        <strain evidence="2 6">10-36905</strain>
    </source>
</reference>
<proteinExistence type="predicted"/>
<dbReference type="AlphaFoldDB" id="A0A4T2GQQ7"/>
<evidence type="ECO:0000313" key="7">
    <source>
        <dbReference type="Proteomes" id="UP000548355"/>
    </source>
</evidence>
<comment type="caution">
    <text evidence="4">The sequence shown here is derived from an EMBL/GenBank/DDBJ whole genome shotgun (WGS) entry which is preliminary data.</text>
</comment>
<dbReference type="RefSeq" id="WP_024409311.1">
    <property type="nucleotide sequence ID" value="NZ_CEDM01000009.1"/>
</dbReference>
<evidence type="ECO:0000313" key="6">
    <source>
        <dbReference type="Proteomes" id="UP000483765"/>
    </source>
</evidence>
<reference evidence="4 5" key="1">
    <citation type="submission" date="2019-04" db="EMBL/GenBank/DDBJ databases">
        <title>Genome analysis of Streptococcus suis strain WUSS327.</title>
        <authorList>
            <person name="Chen H."/>
            <person name="Gao X."/>
            <person name="Wu Z."/>
        </authorList>
    </citation>
    <scope>NUCLEOTIDE SEQUENCE [LARGE SCALE GENOMIC DNA]</scope>
    <source>
        <strain evidence="4 5">WUSS327</strain>
    </source>
</reference>
<evidence type="ECO:0000313" key="1">
    <source>
        <dbReference type="EMBL" id="MDW8635818.1"/>
    </source>
</evidence>
<dbReference type="Proteomes" id="UP000309259">
    <property type="component" value="Unassembled WGS sequence"/>
</dbReference>
<dbReference type="EMBL" id="JAUTFT010000018">
    <property type="protein sequence ID" value="MDW8635818.1"/>
    <property type="molecule type" value="Genomic_DNA"/>
</dbReference>
<evidence type="ECO:0000313" key="4">
    <source>
        <dbReference type="EMBL" id="TII01616.1"/>
    </source>
</evidence>
<evidence type="ECO:0000313" key="3">
    <source>
        <dbReference type="EMBL" id="NVH35987.1"/>
    </source>
</evidence>
<reference evidence="3 7" key="3">
    <citation type="submission" date="2020-06" db="EMBL/GenBank/DDBJ databases">
        <title>Pan-genome analysis of Streptococcus suis serotype 2 revealed genomic diversity among strains of different virulence.</title>
        <authorList>
            <person name="Guo G."/>
            <person name="Zhang W."/>
        </authorList>
    </citation>
    <scope>NUCLEOTIDE SEQUENCE [LARGE SCALE GENOMIC DNA]</scope>
    <source>
        <strain evidence="3 7">ZJ92091101</strain>
    </source>
</reference>
<evidence type="ECO:0000313" key="5">
    <source>
        <dbReference type="Proteomes" id="UP000309259"/>
    </source>
</evidence>
<evidence type="ECO:0000313" key="2">
    <source>
        <dbReference type="EMBL" id="MYN70177.1"/>
    </source>
</evidence>
<name>A0A4T2GQQ7_STRSU</name>
<dbReference type="Proteomes" id="UP000548355">
    <property type="component" value="Unassembled WGS sequence"/>
</dbReference>
<dbReference type="EMBL" id="JABXEU010000004">
    <property type="protein sequence ID" value="NVH35987.1"/>
    <property type="molecule type" value="Genomic_DNA"/>
</dbReference>
<gene>
    <name evidence="4" type="ORF">FAJ35_07370</name>
    <name evidence="2" type="ORF">GLP18_08130</name>
    <name evidence="3" type="ORF">HU146_01755</name>
    <name evidence="1" type="ORF">Q7V77_08900</name>
</gene>
<sequence length="131" mass="15221">MLRFRNKRIQTVSNNEMIHYYSLEKHKINALHSLVDFAENLSAKGFKLDSSFQSAYDACLVMYQRTGVPSFSYLERLYGEIIPIYYNNKWQGHIMAESPKKLELALHWVGQMNANADELQSALIDLKMIES</sequence>
<dbReference type="Proteomes" id="UP001272448">
    <property type="component" value="Unassembled WGS sequence"/>
</dbReference>
<protein>
    <submittedName>
        <fullName evidence="4">Uncharacterized protein</fullName>
    </submittedName>
</protein>
<dbReference type="EMBL" id="SSXL01000024">
    <property type="protein sequence ID" value="TII01616.1"/>
    <property type="molecule type" value="Genomic_DNA"/>
</dbReference>
<dbReference type="EMBL" id="WNXH01000013">
    <property type="protein sequence ID" value="MYN70177.1"/>
    <property type="molecule type" value="Genomic_DNA"/>
</dbReference>